<reference evidence="19 20" key="1">
    <citation type="submission" date="2013-12" db="EMBL/GenBank/DDBJ databases">
        <title>Ecological redundancy of diverse viral populations within a natural community.</title>
        <authorList>
            <person name="Gregory A.C."/>
            <person name="LaButti K."/>
            <person name="Copeland A."/>
            <person name="Woyke T."/>
            <person name="Sullivan M.B."/>
        </authorList>
    </citation>
    <scope>NUCLEOTIDE SEQUENCE [LARGE SCALE GENOMIC DNA]</scope>
    <source>
        <strain evidence="14">Syn7803C12</strain>
        <strain evidence="15">Syn7803C15</strain>
        <strain evidence="16">Syn7803C22</strain>
        <strain evidence="17">Syn7803C25</strain>
        <strain evidence="18">Syn7803C34</strain>
        <strain evidence="1">Syn7803C58</strain>
        <strain evidence="2">Syn7803C6</strain>
        <strain evidence="3">Syn7803C80</strain>
        <strain evidence="4">Syn7803C9</strain>
        <strain evidence="5">Syn7803US17</strain>
        <strain evidence="6">Syn7803US24</strain>
        <strain evidence="10">Syn7803US3</strain>
        <strain evidence="7">Syn7803US34</strain>
        <strain evidence="8">Syn7803US36</strain>
        <strain evidence="9">Syn7803US37</strain>
        <strain evidence="13">Syn7803US4</strain>
        <strain evidence="11">Syn7803US43</strain>
        <strain evidence="12">Syn7803US44</strain>
    </source>
</reference>
<dbReference type="EMBL" id="KJ019152">
    <property type="protein sequence ID" value="AIX43958.1"/>
    <property type="molecule type" value="Genomic_DNA"/>
</dbReference>
<dbReference type="EMBL" id="KJ019097">
    <property type="protein sequence ID" value="AIX30512.1"/>
    <property type="molecule type" value="Genomic_DNA"/>
</dbReference>
<name>A0A0E3EV13_9CAUD</name>
<evidence type="ECO:0000313" key="2">
    <source>
        <dbReference type="EMBL" id="AIX18334.1"/>
    </source>
</evidence>
<evidence type="ECO:0000313" key="4">
    <source>
        <dbReference type="EMBL" id="AIX23225.1"/>
    </source>
</evidence>
<sequence>MDFRVTVRTHTGAVRVVEVSNMPNEEAARAEAVGMTFGRVLQVECLDEIPEQSKPKKKRGPVQEIERELRPGETETIVTGYNSNPLAVFFTLDVF</sequence>
<dbReference type="EMBL" id="KJ019150">
    <property type="protein sequence ID" value="AIX43385.1"/>
    <property type="molecule type" value="Genomic_DNA"/>
</dbReference>
<dbReference type="EMBL" id="KJ019037">
    <property type="protein sequence ID" value="AIX16560.1"/>
    <property type="molecule type" value="Genomic_DNA"/>
</dbReference>
<gene>
    <name evidence="14" type="ORF">Syn7803C12_35</name>
    <name evidence="15" type="ORF">Syn7803C15_35</name>
    <name evidence="16" type="ORF">Syn7803C22_35</name>
    <name evidence="17" type="ORF">Syn7803C25_35</name>
    <name evidence="18" type="ORF">Syn7803C34_35</name>
    <name evidence="1" type="ORF">Syn7803C58_35</name>
    <name evidence="2" type="ORF">Syn7803C6_35</name>
    <name evidence="3" type="ORF">Syn7803C80_35</name>
    <name evidence="4" type="ORF">Syn7803C9_35</name>
    <name evidence="5" type="ORF">Syn7803US17_35</name>
    <name evidence="6" type="ORF">Syn7803US24_35</name>
    <name evidence="7" type="ORF">Syn7803US34_36</name>
    <name evidence="8" type="ORF">Syn7803US36_36</name>
    <name evidence="9" type="ORF">Syn7803US37_35</name>
    <name evidence="10" type="ORF">Syn7803US3_35</name>
    <name evidence="11" type="ORF">Syn7803US43_35</name>
    <name evidence="12" type="ORF">Syn7803US44_36</name>
    <name evidence="13" type="ORF">Syn7803US4_35</name>
</gene>
<dbReference type="Proteomes" id="UP000185322">
    <property type="component" value="Segment"/>
</dbReference>
<dbReference type="Proteomes" id="UP000185319">
    <property type="component" value="Segment"/>
</dbReference>
<evidence type="ECO:0000313" key="20">
    <source>
        <dbReference type="Proteomes" id="UP000185286"/>
    </source>
</evidence>
<evidence type="ECO:0000313" key="21">
    <source>
        <dbReference type="Proteomes" id="UP000185318"/>
    </source>
</evidence>
<dbReference type="Proteomes" id="UP000185300">
    <property type="component" value="Segment"/>
</dbReference>
<protein>
    <submittedName>
        <fullName evidence="1">Uncharacterized protein</fullName>
    </submittedName>
</protein>
<dbReference type="EMBL" id="KJ019105">
    <property type="protein sequence ID" value="AIX32736.1"/>
    <property type="molecule type" value="Genomic_DNA"/>
</dbReference>
<evidence type="ECO:0000313" key="13">
    <source>
        <dbReference type="EMBL" id="AIX32736.1"/>
    </source>
</evidence>
<dbReference type="EMBL" id="KJ019095">
    <property type="protein sequence ID" value="AIX29931.1"/>
    <property type="molecule type" value="Genomic_DNA"/>
</dbReference>
<dbReference type="RefSeq" id="YP_009134246.1">
    <property type="nucleotide sequence ID" value="NC_026927.1"/>
</dbReference>
<dbReference type="EMBL" id="KJ019102">
    <property type="protein sequence ID" value="AIX31952.1"/>
    <property type="molecule type" value="Genomic_DNA"/>
</dbReference>
<dbReference type="Proteomes" id="UP000185304">
    <property type="component" value="Segment"/>
</dbReference>
<dbReference type="Proteomes" id="UP000185313">
    <property type="component" value="Segment"/>
</dbReference>
<dbReference type="EMBL" id="KJ019143">
    <property type="protein sequence ID" value="AIX41397.1"/>
    <property type="molecule type" value="Genomic_DNA"/>
</dbReference>
<evidence type="ECO:0000313" key="11">
    <source>
        <dbReference type="EMBL" id="AIX31952.1"/>
    </source>
</evidence>
<dbReference type="EMBL" id="KJ019090">
    <property type="protein sequence ID" value="AIX28602.1"/>
    <property type="molecule type" value="Genomic_DNA"/>
</dbReference>
<dbReference type="EMBL" id="KJ019053">
    <property type="protein sequence ID" value="AIX20212.1"/>
    <property type="molecule type" value="Genomic_DNA"/>
</dbReference>
<dbReference type="Proteomes" id="UP000185311">
    <property type="component" value="Segment"/>
</dbReference>
<dbReference type="Proteomes" id="UP000185286">
    <property type="component" value="Genome"/>
</dbReference>
<evidence type="ECO:0000313" key="6">
    <source>
        <dbReference type="EMBL" id="AIX28602.1"/>
    </source>
</evidence>
<dbReference type="Proteomes" id="UP000185317">
    <property type="component" value="Segment"/>
</dbReference>
<dbReference type="EMBL" id="KJ019145">
    <property type="protein sequence ID" value="AIX41966.1"/>
    <property type="molecule type" value="Genomic_DNA"/>
</dbReference>
<dbReference type="EMBL" id="KJ019066">
    <property type="protein sequence ID" value="AIX23225.1"/>
    <property type="molecule type" value="Genomic_DNA"/>
</dbReference>
<evidence type="ECO:0000313" key="5">
    <source>
        <dbReference type="EMBL" id="AIX27676.1"/>
    </source>
</evidence>
<dbReference type="Proteomes" id="UP000033001">
    <property type="component" value="Segment"/>
</dbReference>
<dbReference type="EMBL" id="KJ019045">
    <property type="protein sequence ID" value="AIX18334.1"/>
    <property type="molecule type" value="Genomic_DNA"/>
</dbReference>
<evidence type="ECO:0000313" key="8">
    <source>
        <dbReference type="EMBL" id="AIX30224.1"/>
    </source>
</evidence>
<evidence type="ECO:0000313" key="17">
    <source>
        <dbReference type="EMBL" id="AIX43958.1"/>
    </source>
</evidence>
<dbReference type="Proteomes" id="UP000185314">
    <property type="component" value="Segment"/>
</dbReference>
<evidence type="ECO:0000313" key="10">
    <source>
        <dbReference type="EMBL" id="AIX31092.1"/>
    </source>
</evidence>
<dbReference type="Proteomes" id="UP000185318">
    <property type="component" value="Segment"/>
</dbReference>
<dbReference type="Proteomes" id="UP000185308">
    <property type="component" value="Segment"/>
</dbReference>
<evidence type="ECO:0000313" key="1">
    <source>
        <dbReference type="EMBL" id="AIX16560.1"/>
    </source>
</evidence>
<dbReference type="EMBL" id="KJ019099">
    <property type="protein sequence ID" value="AIX31092.1"/>
    <property type="molecule type" value="Genomic_DNA"/>
</dbReference>
<evidence type="ECO:0000313" key="9">
    <source>
        <dbReference type="EMBL" id="AIX30512.1"/>
    </source>
</evidence>
<evidence type="ECO:0000313" key="15">
    <source>
        <dbReference type="EMBL" id="AIX41966.1"/>
    </source>
</evidence>
<evidence type="ECO:0000313" key="18">
    <source>
        <dbReference type="EMBL" id="AIX45586.1"/>
    </source>
</evidence>
<dbReference type="EMBL" id="KJ019103">
    <property type="protein sequence ID" value="AIX32236.1"/>
    <property type="molecule type" value="Genomic_DNA"/>
</dbReference>
<dbReference type="EMBL" id="KJ019096">
    <property type="protein sequence ID" value="AIX30224.1"/>
    <property type="molecule type" value="Genomic_DNA"/>
</dbReference>
<dbReference type="EMBL" id="KJ019086">
    <property type="protein sequence ID" value="AIX27676.1"/>
    <property type="molecule type" value="Genomic_DNA"/>
</dbReference>
<dbReference type="EMBL" id="KJ019159">
    <property type="protein sequence ID" value="AIX45586.1"/>
    <property type="molecule type" value="Genomic_DNA"/>
</dbReference>
<dbReference type="Proteomes" id="UP000185291">
    <property type="component" value="Segment"/>
</dbReference>
<dbReference type="Proteomes" id="UP000185306">
    <property type="component" value="Segment"/>
</dbReference>
<evidence type="ECO:0000313" key="7">
    <source>
        <dbReference type="EMBL" id="AIX29931.1"/>
    </source>
</evidence>
<dbReference type="Proteomes" id="UP000185316">
    <property type="component" value="Segment"/>
</dbReference>
<dbReference type="KEGG" id="vg:24171885"/>
<accession>A0A0E3EV13</accession>
<dbReference type="Proteomes" id="UP000185305">
    <property type="component" value="Segment"/>
</dbReference>
<evidence type="ECO:0000313" key="3">
    <source>
        <dbReference type="EMBL" id="AIX20212.1"/>
    </source>
</evidence>
<evidence type="ECO:0000313" key="12">
    <source>
        <dbReference type="EMBL" id="AIX32236.1"/>
    </source>
</evidence>
<proteinExistence type="predicted"/>
<evidence type="ECO:0000313" key="14">
    <source>
        <dbReference type="EMBL" id="AIX41397.1"/>
    </source>
</evidence>
<evidence type="ECO:0000313" key="19">
    <source>
        <dbReference type="Proteomes" id="UP000033001"/>
    </source>
</evidence>
<organism evidence="1 21">
    <name type="scientific">Synechococcus phage ACG-2014f</name>
    <dbReference type="NCBI Taxonomy" id="1493511"/>
    <lineage>
        <taxon>Viruses</taxon>
        <taxon>Duplodnaviria</taxon>
        <taxon>Heunggongvirae</taxon>
        <taxon>Uroviricota</taxon>
        <taxon>Caudoviricetes</taxon>
        <taxon>Pantevenvirales</taxon>
        <taxon>Kyanoviridae</taxon>
        <taxon>Atlauavirus</taxon>
        <taxon>Atlauavirus tusconc8</taxon>
    </lineage>
</organism>
<evidence type="ECO:0000313" key="16">
    <source>
        <dbReference type="EMBL" id="AIX43385.1"/>
    </source>
</evidence>
<dbReference type="Proteomes" id="UP000185296">
    <property type="component" value="Segment"/>
</dbReference>
<dbReference type="Proteomes" id="UP000185324">
    <property type="component" value="Segment"/>
</dbReference>